<dbReference type="eggNOG" id="ENOG5032Y7G">
    <property type="taxonomic scope" value="Bacteria"/>
</dbReference>
<keyword evidence="1" id="KW-0812">Transmembrane</keyword>
<comment type="caution">
    <text evidence="2">The sequence shown here is derived from an EMBL/GenBank/DDBJ whole genome shotgun (WGS) entry which is preliminary data.</text>
</comment>
<feature type="transmembrane region" description="Helical" evidence="1">
    <location>
        <begin position="116"/>
        <end position="135"/>
    </location>
</feature>
<proteinExistence type="predicted"/>
<gene>
    <name evidence="2" type="ORF">GCWU000325_00731</name>
</gene>
<evidence type="ECO:0000256" key="1">
    <source>
        <dbReference type="SAM" id="Phobius"/>
    </source>
</evidence>
<feature type="transmembrane region" description="Helical" evidence="1">
    <location>
        <begin position="55"/>
        <end position="74"/>
    </location>
</feature>
<keyword evidence="1" id="KW-0472">Membrane</keyword>
<evidence type="ECO:0000313" key="3">
    <source>
        <dbReference type="Proteomes" id="UP000003460"/>
    </source>
</evidence>
<evidence type="ECO:0008006" key="4">
    <source>
        <dbReference type="Google" id="ProtNLM"/>
    </source>
</evidence>
<sequence>MKEERKSTAVDDAMELDTEQMLPPFDTQNLADEKQKLSAKTSNLVADKQNSRKKWLRLGSGILVVAIALALYYFDPARYELAPKCFVKWATGYSCPGCGLQRAAHAAFHGHFSEALHYNFFFLFSLPYLMLVILSDWILRGESKRKLQRLTHNPNWLRLYIVLFFAWWILRNIFGI</sequence>
<dbReference type="AlphaFoldDB" id="C9LEV0"/>
<dbReference type="Pfam" id="PF10825">
    <property type="entry name" value="DUF2752"/>
    <property type="match status" value="1"/>
</dbReference>
<dbReference type="EMBL" id="ACIJ02000016">
    <property type="protein sequence ID" value="EEX72269.1"/>
    <property type="molecule type" value="Genomic_DNA"/>
</dbReference>
<keyword evidence="3" id="KW-1185">Reference proteome</keyword>
<dbReference type="HOGENOM" id="CLU_098258_2_1_10"/>
<dbReference type="Proteomes" id="UP000003460">
    <property type="component" value="Unassembled WGS sequence"/>
</dbReference>
<organism evidence="2 3">
    <name type="scientific">Alloprevotella tannerae ATCC 51259</name>
    <dbReference type="NCBI Taxonomy" id="626522"/>
    <lineage>
        <taxon>Bacteria</taxon>
        <taxon>Pseudomonadati</taxon>
        <taxon>Bacteroidota</taxon>
        <taxon>Bacteroidia</taxon>
        <taxon>Bacteroidales</taxon>
        <taxon>Prevotellaceae</taxon>
        <taxon>Alloprevotella</taxon>
    </lineage>
</organism>
<reference evidence="2" key="1">
    <citation type="submission" date="2009-09" db="EMBL/GenBank/DDBJ databases">
        <authorList>
            <person name="Weinstock G."/>
            <person name="Sodergren E."/>
            <person name="Clifton S."/>
            <person name="Fulton L."/>
            <person name="Fulton B."/>
            <person name="Courtney L."/>
            <person name="Fronick C."/>
            <person name="Harrison M."/>
            <person name="Strong C."/>
            <person name="Farmer C."/>
            <person name="Delahaunty K."/>
            <person name="Markovic C."/>
            <person name="Hall O."/>
            <person name="Minx P."/>
            <person name="Tomlinson C."/>
            <person name="Mitreva M."/>
            <person name="Nelson J."/>
            <person name="Hou S."/>
            <person name="Wollam A."/>
            <person name="Pepin K.H."/>
            <person name="Johnson M."/>
            <person name="Bhonagiri V."/>
            <person name="Nash W.E."/>
            <person name="Warren W."/>
            <person name="Chinwalla A."/>
            <person name="Mardis E.R."/>
            <person name="Wilson R.K."/>
        </authorList>
    </citation>
    <scope>NUCLEOTIDE SEQUENCE [LARGE SCALE GENOMIC DNA]</scope>
    <source>
        <strain evidence="2">ATCC 51259</strain>
    </source>
</reference>
<protein>
    <recommendedName>
        <fullName evidence="4">DUF2752 domain-containing protein</fullName>
    </recommendedName>
</protein>
<dbReference type="InterPro" id="IPR021215">
    <property type="entry name" value="DUF2752"/>
</dbReference>
<dbReference type="OrthoDB" id="9815897at2"/>
<dbReference type="GeneID" id="84577368"/>
<dbReference type="STRING" id="626522.GCWU000325_00731"/>
<keyword evidence="1" id="KW-1133">Transmembrane helix</keyword>
<dbReference type="RefSeq" id="WP_006254505.1">
    <property type="nucleotide sequence ID" value="NZ_GG700642.1"/>
</dbReference>
<feature type="transmembrane region" description="Helical" evidence="1">
    <location>
        <begin position="156"/>
        <end position="174"/>
    </location>
</feature>
<name>C9LEV0_9BACT</name>
<evidence type="ECO:0000313" key="2">
    <source>
        <dbReference type="EMBL" id="EEX72269.1"/>
    </source>
</evidence>
<accession>C9LEV0</accession>